<proteinExistence type="predicted"/>
<reference evidence="2" key="1">
    <citation type="journal article" date="2014" name="Int. J. Syst. Evol. Microbiol.">
        <title>Complete genome sequence of Corynebacterium casei LMG S-19264T (=DSM 44701T), isolated from a smear-ripened cheese.</title>
        <authorList>
            <consortium name="US DOE Joint Genome Institute (JGI-PGF)"/>
            <person name="Walter F."/>
            <person name="Albersmeier A."/>
            <person name="Kalinowski J."/>
            <person name="Ruckert C."/>
        </authorList>
    </citation>
    <scope>NUCLEOTIDE SEQUENCE</scope>
    <source>
        <strain evidence="2">CGMCC 1.12924</strain>
    </source>
</reference>
<dbReference type="AlphaFoldDB" id="A0A8J2YBZ5"/>
<sequence length="79" mass="9161">MRLYTNCHNCKKEIRFSSWDSDRVELSKSKGNKIELTCKKCGQTDLYHLNRIKATESKIAQIIGLTIFLIGTPLVFLWI</sequence>
<name>A0A8J2YBZ5_9FLAO</name>
<protein>
    <submittedName>
        <fullName evidence="2">Uncharacterized protein</fullName>
    </submittedName>
</protein>
<keyword evidence="1" id="KW-1133">Transmembrane helix</keyword>
<keyword evidence="3" id="KW-1185">Reference proteome</keyword>
<evidence type="ECO:0000313" key="3">
    <source>
        <dbReference type="Proteomes" id="UP000652231"/>
    </source>
</evidence>
<keyword evidence="1" id="KW-0812">Transmembrane</keyword>
<evidence type="ECO:0000313" key="2">
    <source>
        <dbReference type="EMBL" id="GGE01881.1"/>
    </source>
</evidence>
<organism evidence="2 3">
    <name type="scientific">Planktosalinus lacus</name>
    <dbReference type="NCBI Taxonomy" id="1526573"/>
    <lineage>
        <taxon>Bacteria</taxon>
        <taxon>Pseudomonadati</taxon>
        <taxon>Bacteroidota</taxon>
        <taxon>Flavobacteriia</taxon>
        <taxon>Flavobacteriales</taxon>
        <taxon>Flavobacteriaceae</taxon>
        <taxon>Planktosalinus</taxon>
    </lineage>
</organism>
<comment type="caution">
    <text evidence="2">The sequence shown here is derived from an EMBL/GenBank/DDBJ whole genome shotgun (WGS) entry which is preliminary data.</text>
</comment>
<dbReference type="Proteomes" id="UP000652231">
    <property type="component" value="Unassembled WGS sequence"/>
</dbReference>
<reference evidence="2" key="2">
    <citation type="submission" date="2020-09" db="EMBL/GenBank/DDBJ databases">
        <authorList>
            <person name="Sun Q."/>
            <person name="Zhou Y."/>
        </authorList>
    </citation>
    <scope>NUCLEOTIDE SEQUENCE</scope>
    <source>
        <strain evidence="2">CGMCC 1.12924</strain>
    </source>
</reference>
<gene>
    <name evidence="2" type="ORF">GCM10011312_26590</name>
</gene>
<dbReference type="EMBL" id="BMGK01000016">
    <property type="protein sequence ID" value="GGE01881.1"/>
    <property type="molecule type" value="Genomic_DNA"/>
</dbReference>
<evidence type="ECO:0000256" key="1">
    <source>
        <dbReference type="SAM" id="Phobius"/>
    </source>
</evidence>
<keyword evidence="1" id="KW-0472">Membrane</keyword>
<feature type="transmembrane region" description="Helical" evidence="1">
    <location>
        <begin position="59"/>
        <end position="78"/>
    </location>
</feature>
<accession>A0A8J2YBZ5</accession>